<dbReference type="EMBL" id="UHJA01000001">
    <property type="protein sequence ID" value="SUP75935.1"/>
    <property type="molecule type" value="Genomic_DNA"/>
</dbReference>
<dbReference type="AlphaFoldDB" id="A0A380PQM1"/>
<dbReference type="GO" id="GO:0006270">
    <property type="term" value="P:DNA replication initiation"/>
    <property type="evidence" value="ECO:0007669"/>
    <property type="project" value="InterPro"/>
</dbReference>
<evidence type="ECO:0000313" key="1">
    <source>
        <dbReference type="EMBL" id="SUP75935.1"/>
    </source>
</evidence>
<proteinExistence type="predicted"/>
<reference evidence="1 2" key="1">
    <citation type="submission" date="2018-06" db="EMBL/GenBank/DDBJ databases">
        <authorList>
            <consortium name="Pathogen Informatics"/>
            <person name="Doyle S."/>
        </authorList>
    </citation>
    <scope>NUCLEOTIDE SEQUENCE [LARGE SCALE GENOMIC DNA]</scope>
    <source>
        <strain evidence="1 2">NCTC11470</strain>
    </source>
</reference>
<dbReference type="Proteomes" id="UP000254835">
    <property type="component" value="Unassembled WGS sequence"/>
</dbReference>
<accession>A0A380PQM1</accession>
<evidence type="ECO:0000313" key="2">
    <source>
        <dbReference type="Proteomes" id="UP000254835"/>
    </source>
</evidence>
<name>A0A380PQM1_YERFR</name>
<gene>
    <name evidence="1" type="ORF">NCTC11470_00955</name>
</gene>
<sequence>MIKIYANRWTAKNGNRPSELWERQISTMTGDQLQRVCTACMKRCESGNSWPPDFAEFVTLVAEHAGGHLGLTVTDVLAELKRYRNEFYKYSCAEEFNWRHPVLYQICVDLKRLGIEKRLTDTGLETQAGIELAKWQKRVASGVPIPPIRRQLKTPDRPSGLTPAQQLAAGNRYVK</sequence>
<dbReference type="InterPro" id="IPR009731">
    <property type="entry name" value="P-like"/>
</dbReference>
<protein>
    <recommendedName>
        <fullName evidence="3">Replication protein</fullName>
    </recommendedName>
</protein>
<organism evidence="1 2">
    <name type="scientific">Yersinia frederiksenii</name>
    <dbReference type="NCBI Taxonomy" id="29484"/>
    <lineage>
        <taxon>Bacteria</taxon>
        <taxon>Pseudomonadati</taxon>
        <taxon>Pseudomonadota</taxon>
        <taxon>Gammaproteobacteria</taxon>
        <taxon>Enterobacterales</taxon>
        <taxon>Yersiniaceae</taxon>
        <taxon>Yersinia</taxon>
    </lineage>
</organism>
<evidence type="ECO:0008006" key="3">
    <source>
        <dbReference type="Google" id="ProtNLM"/>
    </source>
</evidence>
<dbReference type="Pfam" id="PF06992">
    <property type="entry name" value="Phage_lambda_P"/>
    <property type="match status" value="1"/>
</dbReference>